<gene>
    <name evidence="1" type="ORF">LACBIDRAFT_333237</name>
</gene>
<dbReference type="AlphaFoldDB" id="B0DVC1"/>
<organism evidence="2">
    <name type="scientific">Laccaria bicolor (strain S238N-H82 / ATCC MYA-4686)</name>
    <name type="common">Bicoloured deceiver</name>
    <name type="synonym">Laccaria laccata var. bicolor</name>
    <dbReference type="NCBI Taxonomy" id="486041"/>
    <lineage>
        <taxon>Eukaryota</taxon>
        <taxon>Fungi</taxon>
        <taxon>Dikarya</taxon>
        <taxon>Basidiomycota</taxon>
        <taxon>Agaricomycotina</taxon>
        <taxon>Agaricomycetes</taxon>
        <taxon>Agaricomycetidae</taxon>
        <taxon>Agaricales</taxon>
        <taxon>Agaricineae</taxon>
        <taxon>Hydnangiaceae</taxon>
        <taxon>Laccaria</taxon>
    </lineage>
</organism>
<proteinExistence type="predicted"/>
<evidence type="ECO:0000313" key="2">
    <source>
        <dbReference type="Proteomes" id="UP000001194"/>
    </source>
</evidence>
<name>B0DVC1_LACBS</name>
<evidence type="ECO:0000313" key="1">
    <source>
        <dbReference type="EMBL" id="EDR01551.1"/>
    </source>
</evidence>
<dbReference type="GeneID" id="6083532"/>
<dbReference type="EMBL" id="DS547138">
    <property type="protein sequence ID" value="EDR01551.1"/>
    <property type="molecule type" value="Genomic_DNA"/>
</dbReference>
<dbReference type="HOGENOM" id="CLU_066476_0_0_1"/>
<sequence>MAWMSDRARSHHLERCLGGCTICPSSPERLEPAIYDEIHFSGREHHRGLRSAIGKRGSKYILLVSEQGDELVTYPVSSYLLPTTAQLSTILQGLPSLKIKLLMPSGQGAKKEPGKTDGLTVALLAERRAQQRRPLRKVQIELCRSEHGSQIALQINEVEVSDRHPGEDHLDGVWPTKIPDRCSSPRTASHSHVKEIGSTAGSFLEAQSCQAYGGVSHQYQNPDILMLASSQGLRENQMYASHSVVEDAPTVKDAPTYAVIDIPRIVITIALLFRPLDKRVYEAKVTELRPTESEIPFWLREVGIARGIWSKSCEQVPREASGPSEMRKIVVGDVSSTGAGVVKAYMFAVGEPAGLLA</sequence>
<dbReference type="OrthoDB" id="10480787at2759"/>
<protein>
    <submittedName>
        <fullName evidence="1">Predicted protein</fullName>
    </submittedName>
</protein>
<keyword evidence="2" id="KW-1185">Reference proteome</keyword>
<reference evidence="1 2" key="1">
    <citation type="journal article" date="2008" name="Nature">
        <title>The genome of Laccaria bicolor provides insights into mycorrhizal symbiosis.</title>
        <authorList>
            <person name="Martin F."/>
            <person name="Aerts A."/>
            <person name="Ahren D."/>
            <person name="Brun A."/>
            <person name="Danchin E.G.J."/>
            <person name="Duchaussoy F."/>
            <person name="Gibon J."/>
            <person name="Kohler A."/>
            <person name="Lindquist E."/>
            <person name="Pereda V."/>
            <person name="Salamov A."/>
            <person name="Shapiro H.J."/>
            <person name="Wuyts J."/>
            <person name="Blaudez D."/>
            <person name="Buee M."/>
            <person name="Brokstein P."/>
            <person name="Canbaeck B."/>
            <person name="Cohen D."/>
            <person name="Courty P.E."/>
            <person name="Coutinho P.M."/>
            <person name="Delaruelle C."/>
            <person name="Detter J.C."/>
            <person name="Deveau A."/>
            <person name="DiFazio S."/>
            <person name="Duplessis S."/>
            <person name="Fraissinet-Tachet L."/>
            <person name="Lucic E."/>
            <person name="Frey-Klett P."/>
            <person name="Fourrey C."/>
            <person name="Feussner I."/>
            <person name="Gay G."/>
            <person name="Grimwood J."/>
            <person name="Hoegger P.J."/>
            <person name="Jain P."/>
            <person name="Kilaru S."/>
            <person name="Labbe J."/>
            <person name="Lin Y.C."/>
            <person name="Legue V."/>
            <person name="Le Tacon F."/>
            <person name="Marmeisse R."/>
            <person name="Melayah D."/>
            <person name="Montanini B."/>
            <person name="Muratet M."/>
            <person name="Nehls U."/>
            <person name="Niculita-Hirzel H."/>
            <person name="Oudot-Le Secq M.P."/>
            <person name="Peter M."/>
            <person name="Quesneville H."/>
            <person name="Rajashekar B."/>
            <person name="Reich M."/>
            <person name="Rouhier N."/>
            <person name="Schmutz J."/>
            <person name="Yin T."/>
            <person name="Chalot M."/>
            <person name="Henrissat B."/>
            <person name="Kuees U."/>
            <person name="Lucas S."/>
            <person name="Van de Peer Y."/>
            <person name="Podila G.K."/>
            <person name="Polle A."/>
            <person name="Pukkila P.J."/>
            <person name="Richardson P.M."/>
            <person name="Rouze P."/>
            <person name="Sanders I.R."/>
            <person name="Stajich J.E."/>
            <person name="Tunlid A."/>
            <person name="Tuskan G."/>
            <person name="Grigoriev I.V."/>
        </authorList>
    </citation>
    <scope>NUCLEOTIDE SEQUENCE [LARGE SCALE GENOMIC DNA]</scope>
    <source>
        <strain evidence="2">S238N-H82 / ATCC MYA-4686</strain>
    </source>
</reference>
<accession>B0DVC1</accession>
<dbReference type="RefSeq" id="XP_001887903.1">
    <property type="nucleotide sequence ID" value="XM_001887868.1"/>
</dbReference>
<dbReference type="KEGG" id="lbc:LACBIDRAFT_333237"/>
<dbReference type="Proteomes" id="UP000001194">
    <property type="component" value="Unassembled WGS sequence"/>
</dbReference>
<dbReference type="InParanoid" id="B0DVC1"/>